<evidence type="ECO:0000313" key="2">
    <source>
        <dbReference type="Proteomes" id="UP000524237"/>
    </source>
</evidence>
<comment type="caution">
    <text evidence="1">The sequence shown here is derived from an EMBL/GenBank/DDBJ whole genome shotgun (WGS) entry which is preliminary data.</text>
</comment>
<dbReference type="EMBL" id="JACGWU010000004">
    <property type="protein sequence ID" value="MBA8829328.1"/>
    <property type="molecule type" value="Genomic_DNA"/>
</dbReference>
<protein>
    <submittedName>
        <fullName evidence="1">Uncharacterized protein</fullName>
    </submittedName>
</protein>
<organism evidence="1 2">
    <name type="scientific">Alpinimonas psychrophila</name>
    <dbReference type="NCBI Taxonomy" id="748908"/>
    <lineage>
        <taxon>Bacteria</taxon>
        <taxon>Bacillati</taxon>
        <taxon>Actinomycetota</taxon>
        <taxon>Actinomycetes</taxon>
        <taxon>Micrococcales</taxon>
        <taxon>Microbacteriaceae</taxon>
        <taxon>Alpinimonas</taxon>
    </lineage>
</organism>
<proteinExistence type="predicted"/>
<name>A0A7W3JU97_9MICO</name>
<gene>
    <name evidence="1" type="ORF">FB555_001433</name>
</gene>
<accession>A0A7W3JU97</accession>
<evidence type="ECO:0000313" key="1">
    <source>
        <dbReference type="EMBL" id="MBA8829328.1"/>
    </source>
</evidence>
<keyword evidence="2" id="KW-1185">Reference proteome</keyword>
<dbReference type="Proteomes" id="UP000524237">
    <property type="component" value="Unassembled WGS sequence"/>
</dbReference>
<sequence>MHLGATTVIGLERSLAHKSISRKTDVACPTKGHKTKGCTHGINRLNLRGHRACVKPSDVNHAIMVRNLLIWNERHARMKKIELLIFTAFANVYKSYPQPVHACNKEFSRGPHTFRWITFIQI</sequence>
<dbReference type="AlphaFoldDB" id="A0A7W3JU97"/>
<reference evidence="1 2" key="1">
    <citation type="submission" date="2020-07" db="EMBL/GenBank/DDBJ databases">
        <title>Sequencing the genomes of 1000 actinobacteria strains.</title>
        <authorList>
            <person name="Klenk H.-P."/>
        </authorList>
    </citation>
    <scope>NUCLEOTIDE SEQUENCE [LARGE SCALE GENOMIC DNA]</scope>
    <source>
        <strain evidence="1 2">DSM 23737</strain>
    </source>
</reference>